<dbReference type="Proteomes" id="UP000179179">
    <property type="component" value="Unassembled WGS sequence"/>
</dbReference>
<dbReference type="PANTHER" id="PTHR47256">
    <property type="entry name" value="ZN(II)2CYS6 TRANSCRIPTION FACTOR (EUROFUNG)-RELATED"/>
    <property type="match status" value="1"/>
</dbReference>
<gene>
    <name evidence="6" type="ORF">ABOM_003307</name>
</gene>
<dbReference type="GO" id="GO:0000981">
    <property type="term" value="F:DNA-binding transcription factor activity, RNA polymerase II-specific"/>
    <property type="evidence" value="ECO:0007669"/>
    <property type="project" value="InterPro"/>
</dbReference>
<evidence type="ECO:0000256" key="4">
    <source>
        <dbReference type="ARBA" id="ARBA00023242"/>
    </source>
</evidence>
<dbReference type="InterPro" id="IPR036864">
    <property type="entry name" value="Zn2-C6_fun-type_DNA-bd_sf"/>
</dbReference>
<reference evidence="6 7" key="1">
    <citation type="journal article" date="2016" name="Genome Biol. Evol.">
        <title>Draft genome sequence of an aflatoxigenic Aspergillus species, A. bombycis.</title>
        <authorList>
            <person name="Moore G.G."/>
            <person name="Mack B.M."/>
            <person name="Beltz S.B."/>
            <person name="Gilbert M.K."/>
        </authorList>
    </citation>
    <scope>NUCLEOTIDE SEQUENCE [LARGE SCALE GENOMIC DNA]</scope>
    <source>
        <strain evidence="7">NRRL 26010</strain>
    </source>
</reference>
<feature type="region of interest" description="Disordered" evidence="5">
    <location>
        <begin position="1"/>
        <end position="30"/>
    </location>
</feature>
<keyword evidence="1" id="KW-0805">Transcription regulation</keyword>
<dbReference type="EMBL" id="LYCR01000020">
    <property type="protein sequence ID" value="OGM47794.1"/>
    <property type="molecule type" value="Genomic_DNA"/>
</dbReference>
<keyword evidence="3" id="KW-0804">Transcription</keyword>
<feature type="compositionally biased region" description="Basic residues" evidence="5">
    <location>
        <begin position="1"/>
        <end position="10"/>
    </location>
</feature>
<organism evidence="6 7">
    <name type="scientific">Aspergillus bombycis</name>
    <dbReference type="NCBI Taxonomy" id="109264"/>
    <lineage>
        <taxon>Eukaryota</taxon>
        <taxon>Fungi</taxon>
        <taxon>Dikarya</taxon>
        <taxon>Ascomycota</taxon>
        <taxon>Pezizomycotina</taxon>
        <taxon>Eurotiomycetes</taxon>
        <taxon>Eurotiomycetidae</taxon>
        <taxon>Eurotiales</taxon>
        <taxon>Aspergillaceae</taxon>
        <taxon>Aspergillus</taxon>
    </lineage>
</organism>
<accession>A0A1F8A7U7</accession>
<sequence>MTGRHYQRRLAPKEELPPIPDDHSPAEQSKRKRASLACLECQRRRIKASVIQGSILSALCGPGRPCEPCLLNRRECVYDECNDKRRKISAEATERNLKFYRGALENLLRAIQLGTESDVAHMITDIRRGAPLSEISRIAVDCLNTPPVAPDSGKQDSVGSPR</sequence>
<dbReference type="STRING" id="109264.A0A1F8A7U7"/>
<comment type="caution">
    <text evidence="6">The sequence shown here is derived from an EMBL/GenBank/DDBJ whole genome shotgun (WGS) entry which is preliminary data.</text>
</comment>
<dbReference type="InterPro" id="IPR053187">
    <property type="entry name" value="Notoamide_regulator"/>
</dbReference>
<dbReference type="AlphaFoldDB" id="A0A1F8A7U7"/>
<evidence type="ECO:0000256" key="3">
    <source>
        <dbReference type="ARBA" id="ARBA00023163"/>
    </source>
</evidence>
<dbReference type="RefSeq" id="XP_022391511.1">
    <property type="nucleotide sequence ID" value="XM_022530437.1"/>
</dbReference>
<keyword evidence="4" id="KW-0539">Nucleus</keyword>
<dbReference type="PANTHER" id="PTHR47256:SF9">
    <property type="entry name" value="ZN(II)2CYS6 TRANSCRIPTION FACTOR (EUROFUNG)"/>
    <property type="match status" value="1"/>
</dbReference>
<evidence type="ECO:0000313" key="6">
    <source>
        <dbReference type="EMBL" id="OGM47794.1"/>
    </source>
</evidence>
<dbReference type="GO" id="GO:0003677">
    <property type="term" value="F:DNA binding"/>
    <property type="evidence" value="ECO:0007669"/>
    <property type="project" value="UniProtKB-KW"/>
</dbReference>
<protein>
    <recommendedName>
        <fullName evidence="8">Zn(2)-C6 fungal-type domain-containing protein</fullName>
    </recommendedName>
</protein>
<dbReference type="OrthoDB" id="4356994at2759"/>
<keyword evidence="2" id="KW-0238">DNA-binding</keyword>
<evidence type="ECO:0000256" key="1">
    <source>
        <dbReference type="ARBA" id="ARBA00023015"/>
    </source>
</evidence>
<evidence type="ECO:0000256" key="5">
    <source>
        <dbReference type="SAM" id="MobiDB-lite"/>
    </source>
</evidence>
<dbReference type="GeneID" id="34446697"/>
<evidence type="ECO:0000256" key="2">
    <source>
        <dbReference type="ARBA" id="ARBA00023125"/>
    </source>
</evidence>
<feature type="compositionally biased region" description="Basic and acidic residues" evidence="5">
    <location>
        <begin position="11"/>
        <end position="29"/>
    </location>
</feature>
<keyword evidence="7" id="KW-1185">Reference proteome</keyword>
<proteinExistence type="predicted"/>
<evidence type="ECO:0000313" key="7">
    <source>
        <dbReference type="Proteomes" id="UP000179179"/>
    </source>
</evidence>
<name>A0A1F8A7U7_9EURO</name>
<dbReference type="Gene3D" id="4.10.240.10">
    <property type="entry name" value="Zn(2)-C6 fungal-type DNA-binding domain"/>
    <property type="match status" value="1"/>
</dbReference>
<dbReference type="GO" id="GO:0008270">
    <property type="term" value="F:zinc ion binding"/>
    <property type="evidence" value="ECO:0007669"/>
    <property type="project" value="InterPro"/>
</dbReference>
<evidence type="ECO:0008006" key="8">
    <source>
        <dbReference type="Google" id="ProtNLM"/>
    </source>
</evidence>